<dbReference type="Pfam" id="PF00622">
    <property type="entry name" value="SPRY"/>
    <property type="match status" value="1"/>
</dbReference>
<dbReference type="EMBL" id="HG670726">
    <property type="protein sequence ID" value="CDI77694.1"/>
    <property type="molecule type" value="Genomic_DNA"/>
</dbReference>
<evidence type="ECO:0000313" key="2">
    <source>
        <dbReference type="EMBL" id="CDI77694.1"/>
    </source>
</evidence>
<sequence>MDKGPSQWRMVLPSSLKEEEAAAAEAAAVEYTPAEKPRRWSAMGGAAAATEVQIEGITVDVKELLSPRTVAAAAAAAAPVPVPAAAPADAATAPAEGAAAGDSAAATDAEGAAAAATATGISSCGRWCQAEVYCEVELLSYTPFKSYIAIGVAAAPYPPHHLPGLLPGSCALLSTGQVFKGNSVSVADGDALVEGDVIGCLFCRKSGRIIFFLNGDPQWAVPCEEILLPETWGEGLVSPLGSPRDRLLPRLRTGSSGFGNFYSSPASRDMYITIGVLGKGDLEINFGGKNFSLNGEISRVSRGLVQSTAPVAARAFGYRLARFHVMLDELKLFYSCFNPPMVPKAKGMEFNEELKETYGKDLTDVAQYARDINKRKLTNFFRQHDIRRLSQIDKIFEDFDGDSWKLNEFLRKTYGSDMSSCSVRRKQSVEAMLIEYFDVVKKRQDLLKIGRR</sequence>
<dbReference type="SUPFAM" id="SSF49899">
    <property type="entry name" value="Concanavalin A-like lectins/glucanases"/>
    <property type="match status" value="1"/>
</dbReference>
<organism evidence="2 3">
    <name type="scientific">Eimeria acervulina</name>
    <name type="common">Coccidian parasite</name>
    <dbReference type="NCBI Taxonomy" id="5801"/>
    <lineage>
        <taxon>Eukaryota</taxon>
        <taxon>Sar</taxon>
        <taxon>Alveolata</taxon>
        <taxon>Apicomplexa</taxon>
        <taxon>Conoidasida</taxon>
        <taxon>Coccidia</taxon>
        <taxon>Eucoccidiorida</taxon>
        <taxon>Eimeriorina</taxon>
        <taxon>Eimeriidae</taxon>
        <taxon>Eimeria</taxon>
    </lineage>
</organism>
<gene>
    <name evidence="2" type="ORF">EAH_00026380</name>
</gene>
<name>U6GGI4_EIMAC</name>
<dbReference type="InterPro" id="IPR043136">
    <property type="entry name" value="B30.2/SPRY_sf"/>
</dbReference>
<reference evidence="2" key="1">
    <citation type="submission" date="2013-10" db="EMBL/GenBank/DDBJ databases">
        <title>Genomic analysis of the causative agents of coccidiosis in chickens.</title>
        <authorList>
            <person name="Reid A.J."/>
            <person name="Blake D."/>
            <person name="Billington K."/>
            <person name="Browne H."/>
            <person name="Dunn M."/>
            <person name="Hung S."/>
            <person name="Kawahara F."/>
            <person name="Miranda-Saavedra D."/>
            <person name="Mourier T."/>
            <person name="Nagra H."/>
            <person name="Otto T.D."/>
            <person name="Rawlings N."/>
            <person name="Sanchez A."/>
            <person name="Sanders M."/>
            <person name="Subramaniam C."/>
            <person name="Tay Y."/>
            <person name="Dear P."/>
            <person name="Doerig C."/>
            <person name="Gruber A."/>
            <person name="Parkinson J."/>
            <person name="Shirley M."/>
            <person name="Wan K.L."/>
            <person name="Berriman M."/>
            <person name="Tomley F."/>
            <person name="Pain A."/>
        </authorList>
    </citation>
    <scope>NUCLEOTIDE SEQUENCE [LARGE SCALE GENOMIC DNA]</scope>
    <source>
        <strain evidence="2">Houghton</strain>
    </source>
</reference>
<keyword evidence="3" id="KW-1185">Reference proteome</keyword>
<dbReference type="InterPro" id="IPR003877">
    <property type="entry name" value="SPRY_dom"/>
</dbReference>
<dbReference type="VEuPathDB" id="ToxoDB:EAH_00026380"/>
<dbReference type="Gene3D" id="2.60.120.920">
    <property type="match status" value="1"/>
</dbReference>
<dbReference type="GeneID" id="25270708"/>
<evidence type="ECO:0000259" key="1">
    <source>
        <dbReference type="Pfam" id="PF00622"/>
    </source>
</evidence>
<dbReference type="RefSeq" id="XP_013251994.1">
    <property type="nucleotide sequence ID" value="XM_013396540.1"/>
</dbReference>
<protein>
    <recommendedName>
        <fullName evidence="1">SPRY domain-containing protein</fullName>
    </recommendedName>
</protein>
<dbReference type="OrthoDB" id="258495at2759"/>
<accession>U6GGI4</accession>
<dbReference type="InterPro" id="IPR013320">
    <property type="entry name" value="ConA-like_dom_sf"/>
</dbReference>
<proteinExistence type="predicted"/>
<reference evidence="2" key="2">
    <citation type="submission" date="2013-10" db="EMBL/GenBank/DDBJ databases">
        <authorList>
            <person name="Aslett M."/>
        </authorList>
    </citation>
    <scope>NUCLEOTIDE SEQUENCE [LARGE SCALE GENOMIC DNA]</scope>
    <source>
        <strain evidence="2">Houghton</strain>
    </source>
</reference>
<evidence type="ECO:0000313" key="3">
    <source>
        <dbReference type="Proteomes" id="UP000018050"/>
    </source>
</evidence>
<feature type="domain" description="SPRY" evidence="1">
    <location>
        <begin position="133"/>
        <end position="216"/>
    </location>
</feature>
<dbReference type="AlphaFoldDB" id="U6GGI4"/>
<dbReference type="Proteomes" id="UP000018050">
    <property type="component" value="Unassembled WGS sequence"/>
</dbReference>